<evidence type="ECO:0000256" key="4">
    <source>
        <dbReference type="ARBA" id="ARBA00022792"/>
    </source>
</evidence>
<dbReference type="InterPro" id="IPR007512">
    <property type="entry name" value="Mic10"/>
</dbReference>
<dbReference type="AlphaFoldDB" id="A0A8D2K6P9"/>
<reference evidence="9" key="3">
    <citation type="submission" date="2025-09" db="UniProtKB">
        <authorList>
            <consortium name="Ensembl"/>
        </authorList>
    </citation>
    <scope>IDENTIFICATION</scope>
</reference>
<comment type="subcellular location">
    <subcellularLocation>
        <location evidence="8">Mitochondrion inner membrane</location>
        <topology evidence="8">Single-pass membrane protein</topology>
    </subcellularLocation>
</comment>
<organism evidence="9 10">
    <name type="scientific">Theropithecus gelada</name>
    <name type="common">Gelada baboon</name>
    <dbReference type="NCBI Taxonomy" id="9565"/>
    <lineage>
        <taxon>Eukaryota</taxon>
        <taxon>Metazoa</taxon>
        <taxon>Chordata</taxon>
        <taxon>Craniata</taxon>
        <taxon>Vertebrata</taxon>
        <taxon>Euteleostomi</taxon>
        <taxon>Mammalia</taxon>
        <taxon>Eutheria</taxon>
        <taxon>Euarchontoglires</taxon>
        <taxon>Primates</taxon>
        <taxon>Haplorrhini</taxon>
        <taxon>Catarrhini</taxon>
        <taxon>Cercopithecidae</taxon>
        <taxon>Cercopithecinae</taxon>
        <taxon>Theropithecus</taxon>
    </lineage>
</organism>
<accession>A0A8D2K6P9</accession>
<comment type="similarity">
    <text evidence="2 8">Belongs to the MICOS complex subunit Mic10 family.</text>
</comment>
<dbReference type="PANTHER" id="PTHR21304">
    <property type="entry name" value="MICOS COMPLEX SUBUNIT MIC10"/>
    <property type="match status" value="1"/>
</dbReference>
<evidence type="ECO:0000256" key="2">
    <source>
        <dbReference type="ARBA" id="ARBA00006792"/>
    </source>
</evidence>
<dbReference type="Pfam" id="PF04418">
    <property type="entry name" value="DUF543"/>
    <property type="match status" value="1"/>
</dbReference>
<evidence type="ECO:0000256" key="8">
    <source>
        <dbReference type="RuleBase" id="RU363011"/>
    </source>
</evidence>
<dbReference type="Ensembl" id="ENSTGET00000032973.1">
    <property type="protein sequence ID" value="ENSTGEP00000027664.1"/>
    <property type="gene ID" value="ENSTGEG00000022332.1"/>
</dbReference>
<sequence length="56" mass="6406">TDFGLGIVFSLTFFKRRMWPLAFSSGTGLGMAYSNCQHDFQAPYLLHGKYVNEQEQ</sequence>
<evidence type="ECO:0000256" key="5">
    <source>
        <dbReference type="ARBA" id="ARBA00022989"/>
    </source>
</evidence>
<protein>
    <recommendedName>
        <fullName evidence="8">MICOS complex subunit MIC10</fullName>
    </recommendedName>
</protein>
<dbReference type="Proteomes" id="UP000694411">
    <property type="component" value="Chromosome 14"/>
</dbReference>
<reference evidence="9" key="2">
    <citation type="submission" date="2025-08" db="UniProtKB">
        <authorList>
            <consortium name="Ensembl"/>
        </authorList>
    </citation>
    <scope>IDENTIFICATION</scope>
</reference>
<keyword evidence="4 8" id="KW-0999">Mitochondrion inner membrane</keyword>
<evidence type="ECO:0000256" key="1">
    <source>
        <dbReference type="ARBA" id="ARBA00002689"/>
    </source>
</evidence>
<dbReference type="PANTHER" id="PTHR21304:SF6">
    <property type="entry name" value="MICOS COMPLEX SUBUNIT MIC10"/>
    <property type="match status" value="1"/>
</dbReference>
<name>A0A8D2K6P9_THEGE</name>
<reference evidence="9" key="1">
    <citation type="submission" date="2018-05" db="EMBL/GenBank/DDBJ databases">
        <title>Whole genome of Theropithecus gelada.</title>
        <authorList>
            <person name="Chiou K.L."/>
            <person name="Snyder-Mackler N."/>
        </authorList>
    </citation>
    <scope>NUCLEOTIDE SEQUENCE [LARGE SCALE GENOMIC DNA]</scope>
</reference>
<keyword evidence="3" id="KW-0812">Transmembrane</keyword>
<keyword evidence="5" id="KW-1133">Transmembrane helix</keyword>
<evidence type="ECO:0000313" key="9">
    <source>
        <dbReference type="Ensembl" id="ENSTGEP00000027664.1"/>
    </source>
</evidence>
<keyword evidence="10" id="KW-1185">Reference proteome</keyword>
<evidence type="ECO:0000256" key="6">
    <source>
        <dbReference type="ARBA" id="ARBA00023128"/>
    </source>
</evidence>
<keyword evidence="6 8" id="KW-0496">Mitochondrion</keyword>
<keyword evidence="7" id="KW-0472">Membrane</keyword>
<evidence type="ECO:0000313" key="10">
    <source>
        <dbReference type="Proteomes" id="UP000694411"/>
    </source>
</evidence>
<dbReference type="GO" id="GO:0061617">
    <property type="term" value="C:MICOS complex"/>
    <property type="evidence" value="ECO:0007669"/>
    <property type="project" value="UniProtKB-UniRule"/>
</dbReference>
<comment type="subunit">
    <text evidence="8">Component of the mitochondrial contact site and cristae organizing system (MICOS) complex.</text>
</comment>
<evidence type="ECO:0000256" key="3">
    <source>
        <dbReference type="ARBA" id="ARBA00022692"/>
    </source>
</evidence>
<proteinExistence type="inferred from homology"/>
<evidence type="ECO:0000256" key="7">
    <source>
        <dbReference type="ARBA" id="ARBA00023136"/>
    </source>
</evidence>
<comment type="function">
    <text evidence="1 8">Component of the MICOS complex, a large protein complex of the mitochondrial inner membrane that plays crucial roles in the maintenance of crista junctions, inner membrane architecture, and formation of contact sites to the outer membrane.</text>
</comment>